<dbReference type="AlphaFoldDB" id="A0A428SNF4"/>
<proteinExistence type="predicted"/>
<keyword evidence="4" id="KW-1185">Reference proteome</keyword>
<sequence length="94" mass="10240">MGSKGARKHAAQKQDHESSEPTEAGFRQLIPDGDIILLIGPKQEKIQISSHLLCITSPVFKAMLKSDFKEGKALCDANKDPVEIELPEDSPDAV</sequence>
<dbReference type="InterPro" id="IPR011333">
    <property type="entry name" value="SKP1/BTB/POZ_sf"/>
</dbReference>
<evidence type="ECO:0000259" key="2">
    <source>
        <dbReference type="PROSITE" id="PS50097"/>
    </source>
</evidence>
<feature type="region of interest" description="Disordered" evidence="1">
    <location>
        <begin position="1"/>
        <end position="26"/>
    </location>
</feature>
<gene>
    <name evidence="3" type="ORF">CEP52_014300</name>
</gene>
<protein>
    <recommendedName>
        <fullName evidence="2">BTB domain-containing protein</fullName>
    </recommendedName>
</protein>
<evidence type="ECO:0000313" key="3">
    <source>
        <dbReference type="EMBL" id="RSL91297.1"/>
    </source>
</evidence>
<evidence type="ECO:0000313" key="4">
    <source>
        <dbReference type="Proteomes" id="UP000287144"/>
    </source>
</evidence>
<dbReference type="InterPro" id="IPR000210">
    <property type="entry name" value="BTB/POZ_dom"/>
</dbReference>
<evidence type="ECO:0000256" key="1">
    <source>
        <dbReference type="SAM" id="MobiDB-lite"/>
    </source>
</evidence>
<dbReference type="Proteomes" id="UP000287144">
    <property type="component" value="Unassembled WGS sequence"/>
</dbReference>
<comment type="caution">
    <text evidence="3">The sequence shown here is derived from an EMBL/GenBank/DDBJ whole genome shotgun (WGS) entry which is preliminary data.</text>
</comment>
<dbReference type="Gene3D" id="3.30.710.10">
    <property type="entry name" value="Potassium Channel Kv1.1, Chain A"/>
    <property type="match status" value="1"/>
</dbReference>
<accession>A0A428SNF4</accession>
<dbReference type="EMBL" id="NKCK01000219">
    <property type="protein sequence ID" value="RSL91297.1"/>
    <property type="molecule type" value="Genomic_DNA"/>
</dbReference>
<dbReference type="PROSITE" id="PS50097">
    <property type="entry name" value="BTB"/>
    <property type="match status" value="1"/>
</dbReference>
<feature type="compositionally biased region" description="Basic residues" evidence="1">
    <location>
        <begin position="1"/>
        <end position="11"/>
    </location>
</feature>
<feature type="domain" description="BTB" evidence="2">
    <location>
        <begin position="33"/>
        <end position="94"/>
    </location>
</feature>
<name>A0A428SNF4_9HYPO</name>
<organism evidence="3 4">
    <name type="scientific">Fusarium oligoseptatum</name>
    <dbReference type="NCBI Taxonomy" id="2604345"/>
    <lineage>
        <taxon>Eukaryota</taxon>
        <taxon>Fungi</taxon>
        <taxon>Dikarya</taxon>
        <taxon>Ascomycota</taxon>
        <taxon>Pezizomycotina</taxon>
        <taxon>Sordariomycetes</taxon>
        <taxon>Hypocreomycetidae</taxon>
        <taxon>Hypocreales</taxon>
        <taxon>Nectriaceae</taxon>
        <taxon>Fusarium</taxon>
        <taxon>Fusarium solani species complex</taxon>
    </lineage>
</organism>
<dbReference type="CDD" id="cd18186">
    <property type="entry name" value="BTB_POZ_ZBTB_KLHL-like"/>
    <property type="match status" value="1"/>
</dbReference>
<reference evidence="3 4" key="1">
    <citation type="submission" date="2017-06" db="EMBL/GenBank/DDBJ databases">
        <title>Comparative genomic analysis of Ambrosia Fusariam Clade fungi.</title>
        <authorList>
            <person name="Stajich J.E."/>
            <person name="Carrillo J."/>
            <person name="Kijimoto T."/>
            <person name="Eskalen A."/>
            <person name="O'Donnell K."/>
            <person name="Kasson M."/>
        </authorList>
    </citation>
    <scope>NUCLEOTIDE SEQUENCE [LARGE SCALE GENOMIC DNA]</scope>
    <source>
        <strain evidence="3 4">NRRL62579</strain>
    </source>
</reference>